<protein>
    <submittedName>
        <fullName evidence="2">HAT family dimerization domain-containing protein</fullName>
    </submittedName>
</protein>
<feature type="region of interest" description="Disordered" evidence="1">
    <location>
        <begin position="90"/>
        <end position="123"/>
    </location>
</feature>
<keyword evidence="3" id="KW-1185">Reference proteome</keyword>
<evidence type="ECO:0000256" key="1">
    <source>
        <dbReference type="SAM" id="MobiDB-lite"/>
    </source>
</evidence>
<evidence type="ECO:0000313" key="3">
    <source>
        <dbReference type="Proteomes" id="UP000325081"/>
    </source>
</evidence>
<proteinExistence type="predicted"/>
<name>A0A5A7PA44_STRAF</name>
<feature type="region of interest" description="Disordered" evidence="1">
    <location>
        <begin position="20"/>
        <end position="54"/>
    </location>
</feature>
<dbReference type="Proteomes" id="UP000325081">
    <property type="component" value="Unassembled WGS sequence"/>
</dbReference>
<feature type="compositionally biased region" description="Acidic residues" evidence="1">
    <location>
        <begin position="108"/>
        <end position="123"/>
    </location>
</feature>
<reference evidence="3" key="1">
    <citation type="journal article" date="2019" name="Curr. Biol.">
        <title>Genome Sequence of Striga asiatica Provides Insight into the Evolution of Plant Parasitism.</title>
        <authorList>
            <person name="Yoshida S."/>
            <person name="Kim S."/>
            <person name="Wafula E.K."/>
            <person name="Tanskanen J."/>
            <person name="Kim Y.M."/>
            <person name="Honaas L."/>
            <person name="Yang Z."/>
            <person name="Spallek T."/>
            <person name="Conn C.E."/>
            <person name="Ichihashi Y."/>
            <person name="Cheong K."/>
            <person name="Cui S."/>
            <person name="Der J.P."/>
            <person name="Gundlach H."/>
            <person name="Jiao Y."/>
            <person name="Hori C."/>
            <person name="Ishida J.K."/>
            <person name="Kasahara H."/>
            <person name="Kiba T."/>
            <person name="Kim M.S."/>
            <person name="Koo N."/>
            <person name="Laohavisit A."/>
            <person name="Lee Y.H."/>
            <person name="Lumba S."/>
            <person name="McCourt P."/>
            <person name="Mortimer J.C."/>
            <person name="Mutuku J.M."/>
            <person name="Nomura T."/>
            <person name="Sasaki-Sekimoto Y."/>
            <person name="Seto Y."/>
            <person name="Wang Y."/>
            <person name="Wakatake T."/>
            <person name="Sakakibara H."/>
            <person name="Demura T."/>
            <person name="Yamaguchi S."/>
            <person name="Yoneyama K."/>
            <person name="Manabe R.I."/>
            <person name="Nelson D.C."/>
            <person name="Schulman A.H."/>
            <person name="Timko M.P."/>
            <person name="dePamphilis C.W."/>
            <person name="Choi D."/>
            <person name="Shirasu K."/>
        </authorList>
    </citation>
    <scope>NUCLEOTIDE SEQUENCE [LARGE SCALE GENOMIC DNA]</scope>
    <source>
        <strain evidence="3">cv. UVA1</strain>
    </source>
</reference>
<organism evidence="2 3">
    <name type="scientific">Striga asiatica</name>
    <name type="common">Asiatic witchweed</name>
    <name type="synonym">Buchnera asiatica</name>
    <dbReference type="NCBI Taxonomy" id="4170"/>
    <lineage>
        <taxon>Eukaryota</taxon>
        <taxon>Viridiplantae</taxon>
        <taxon>Streptophyta</taxon>
        <taxon>Embryophyta</taxon>
        <taxon>Tracheophyta</taxon>
        <taxon>Spermatophyta</taxon>
        <taxon>Magnoliopsida</taxon>
        <taxon>eudicotyledons</taxon>
        <taxon>Gunneridae</taxon>
        <taxon>Pentapetalae</taxon>
        <taxon>asterids</taxon>
        <taxon>lamiids</taxon>
        <taxon>Lamiales</taxon>
        <taxon>Orobanchaceae</taxon>
        <taxon>Buchnereae</taxon>
        <taxon>Striga</taxon>
    </lineage>
</organism>
<dbReference type="AlphaFoldDB" id="A0A5A7PA44"/>
<feature type="compositionally biased region" description="Basic and acidic residues" evidence="1">
    <location>
        <begin position="33"/>
        <end position="54"/>
    </location>
</feature>
<accession>A0A5A7PA44</accession>
<gene>
    <name evidence="2" type="ORF">STAS_05435</name>
</gene>
<dbReference type="EMBL" id="BKCP01004002">
    <property type="protein sequence ID" value="GER29561.1"/>
    <property type="molecule type" value="Genomic_DNA"/>
</dbReference>
<evidence type="ECO:0000313" key="2">
    <source>
        <dbReference type="EMBL" id="GER29561.1"/>
    </source>
</evidence>
<comment type="caution">
    <text evidence="2">The sequence shown here is derived from an EMBL/GenBank/DDBJ whole genome shotgun (WGS) entry which is preliminary data.</text>
</comment>
<sequence length="123" mass="14112">MEGESDGDDDDSVFEGEDLTWAADAKASGAEEPTYRTREKAQSSKSKEVDKGKGKVIDLERRKLISSCKGSSLRLIDEEEEFVDDDLELLEEENEEQGFNENEKFNFEEEEEDDEDEDEEDEE</sequence>